<keyword evidence="5 7" id="KW-0028">Amino-acid biosynthesis</keyword>
<dbReference type="HAMAP" id="MF_00006">
    <property type="entry name" value="Arg_succ_lyase"/>
    <property type="match status" value="1"/>
</dbReference>
<evidence type="ECO:0000256" key="2">
    <source>
        <dbReference type="ARBA" id="ARBA00004941"/>
    </source>
</evidence>
<dbReference type="EMBL" id="CP016503">
    <property type="protein sequence ID" value="ANV98512.1"/>
    <property type="molecule type" value="Genomic_DNA"/>
</dbReference>
<comment type="subcellular location">
    <subcellularLocation>
        <location evidence="7">Cytoplasm</location>
    </subcellularLocation>
</comment>
<comment type="catalytic activity">
    <reaction evidence="1 7">
        <text>2-(N(omega)-L-arginino)succinate = fumarate + L-arginine</text>
        <dbReference type="Rhea" id="RHEA:24020"/>
        <dbReference type="ChEBI" id="CHEBI:29806"/>
        <dbReference type="ChEBI" id="CHEBI:32682"/>
        <dbReference type="ChEBI" id="CHEBI:57472"/>
        <dbReference type="EC" id="4.3.2.1"/>
    </reaction>
</comment>
<evidence type="ECO:0000313" key="11">
    <source>
        <dbReference type="Proteomes" id="UP000092884"/>
    </source>
</evidence>
<evidence type="ECO:0000256" key="7">
    <source>
        <dbReference type="HAMAP-Rule" id="MF_00006"/>
    </source>
</evidence>
<dbReference type="GO" id="GO:0005829">
    <property type="term" value="C:cytosol"/>
    <property type="evidence" value="ECO:0007669"/>
    <property type="project" value="TreeGrafter"/>
</dbReference>
<dbReference type="Pfam" id="PF14698">
    <property type="entry name" value="ASL_C2"/>
    <property type="match status" value="1"/>
</dbReference>
<keyword evidence="7" id="KW-0963">Cytoplasm</keyword>
<dbReference type="RefSeq" id="WP_066341332.1">
    <property type="nucleotide sequence ID" value="NZ_CP016503.1"/>
</dbReference>
<reference evidence="11" key="1">
    <citation type="submission" date="2016-07" db="EMBL/GenBank/DDBJ databases">
        <authorList>
            <person name="Florea S."/>
            <person name="Webb J.S."/>
            <person name="Jaromczyk J."/>
            <person name="Schardl C.L."/>
        </authorList>
    </citation>
    <scope>NUCLEOTIDE SEQUENCE [LARGE SCALE GENOMIC DNA]</scope>
    <source>
        <strain evidence="11">MIT 01-6242</strain>
    </source>
</reference>
<evidence type="ECO:0000256" key="5">
    <source>
        <dbReference type="ARBA" id="ARBA00022605"/>
    </source>
</evidence>
<dbReference type="Gene3D" id="1.10.40.30">
    <property type="entry name" value="Fumarase/aspartase (C-terminal domain)"/>
    <property type="match status" value="1"/>
</dbReference>
<dbReference type="InterPro" id="IPR000362">
    <property type="entry name" value="Fumarate_lyase_fam"/>
</dbReference>
<evidence type="ECO:0000256" key="1">
    <source>
        <dbReference type="ARBA" id="ARBA00000985"/>
    </source>
</evidence>
<evidence type="ECO:0000259" key="9">
    <source>
        <dbReference type="Pfam" id="PF14698"/>
    </source>
</evidence>
<organism evidence="10 11">
    <name type="scientific">Helicobacter enhydrae</name>
    <dbReference type="NCBI Taxonomy" id="222136"/>
    <lineage>
        <taxon>Bacteria</taxon>
        <taxon>Pseudomonadati</taxon>
        <taxon>Campylobacterota</taxon>
        <taxon>Epsilonproteobacteria</taxon>
        <taxon>Campylobacterales</taxon>
        <taxon>Helicobacteraceae</taxon>
        <taxon>Helicobacter</taxon>
    </lineage>
</organism>
<evidence type="ECO:0000256" key="6">
    <source>
        <dbReference type="ARBA" id="ARBA00023239"/>
    </source>
</evidence>
<sequence>MAKLWSGRFEQNTSALLDAFNASIPFDQKLWQQDIIGSKAHSKMLHKIGLLNEAELQQIWQGLDAIAQEITDGTFEFNLGDEDIHMAIEGALISKIGDTGKKLHTARSRNDQVALDFRLYVLQSNQEIRQKLVALIQTLLEIASQHTQSIMPGMTHLQHAQPVNLAFHLIAWCCNFKRDIQRLSSSFERHCYSPLGAGALAGVPYPTDRESVAQDLGFIAPTLNAMDSVSERDFALDLLYEIAMMMMHISRVAEELVLWSSYEFGFVSFSDAFSTGSSIMPQKKNPDVAELLRGKSGRSYGNLISLLVVMKGLPLAYNKDTQEDKESVFDSVETALLSLEILTRSLKDLTFHTHKMLEMAKIGHLTATDLADFLVQQCQIPFREAHHITGKIVAYAEHKGVDLSELTQEELISQDSRIQIGVKEALGLQSSVDARNSLGGTSTQQTKTQIASLQEWLHLEMEKLK</sequence>
<gene>
    <name evidence="7" type="primary">argH</name>
    <name evidence="10" type="ORF">BBW65_06765</name>
</gene>
<evidence type="ECO:0000256" key="4">
    <source>
        <dbReference type="ARBA" id="ARBA00022571"/>
    </source>
</evidence>
<dbReference type="InterPro" id="IPR024083">
    <property type="entry name" value="Fumarase/histidase_N"/>
</dbReference>
<evidence type="ECO:0000313" key="10">
    <source>
        <dbReference type="EMBL" id="ANV98512.1"/>
    </source>
</evidence>
<protein>
    <recommendedName>
        <fullName evidence="3 7">Argininosuccinate lyase</fullName>
        <shortName evidence="7">ASAL</shortName>
        <ecNumber evidence="3 7">4.3.2.1</ecNumber>
    </recommendedName>
    <alternativeName>
        <fullName evidence="7">Arginosuccinase</fullName>
    </alternativeName>
</protein>
<dbReference type="EC" id="4.3.2.1" evidence="3 7"/>
<comment type="similarity">
    <text evidence="7">Belongs to the lyase 1 family. Argininosuccinate lyase subfamily.</text>
</comment>
<dbReference type="UniPathway" id="UPA00068">
    <property type="reaction ID" value="UER00114"/>
</dbReference>
<dbReference type="PANTHER" id="PTHR43814:SF1">
    <property type="entry name" value="ARGININOSUCCINATE LYASE"/>
    <property type="match status" value="1"/>
</dbReference>
<name>A0A1B1U737_9HELI</name>
<dbReference type="InterPro" id="IPR008948">
    <property type="entry name" value="L-Aspartase-like"/>
</dbReference>
<comment type="pathway">
    <text evidence="2 7">Amino-acid biosynthesis; L-arginine biosynthesis; L-arginine from L-ornithine and carbamoyl phosphate: step 3/3.</text>
</comment>
<dbReference type="Gene3D" id="1.10.275.10">
    <property type="entry name" value="Fumarase/aspartase (N-terminal domain)"/>
    <property type="match status" value="1"/>
</dbReference>
<dbReference type="PRINTS" id="PR00149">
    <property type="entry name" value="FUMRATELYASE"/>
</dbReference>
<dbReference type="Proteomes" id="UP000092884">
    <property type="component" value="Chromosome"/>
</dbReference>
<dbReference type="FunFam" id="1.10.40.30:FF:000001">
    <property type="entry name" value="Argininosuccinate lyase"/>
    <property type="match status" value="1"/>
</dbReference>
<dbReference type="PRINTS" id="PR00145">
    <property type="entry name" value="ARGSUCLYASE"/>
</dbReference>
<dbReference type="KEGG" id="het:BBW65_06765"/>
<dbReference type="GO" id="GO:0042450">
    <property type="term" value="P:L-arginine biosynthetic process via ornithine"/>
    <property type="evidence" value="ECO:0007669"/>
    <property type="project" value="UniProtKB-UniRule"/>
</dbReference>
<dbReference type="PROSITE" id="PS00163">
    <property type="entry name" value="FUMARATE_LYASES"/>
    <property type="match status" value="1"/>
</dbReference>
<evidence type="ECO:0000256" key="3">
    <source>
        <dbReference type="ARBA" id="ARBA00012338"/>
    </source>
</evidence>
<dbReference type="InterPro" id="IPR022761">
    <property type="entry name" value="Fumarate_lyase_N"/>
</dbReference>
<dbReference type="STRING" id="222136.BBW65_06765"/>
<keyword evidence="6 7" id="KW-0456">Lyase</keyword>
<feature type="domain" description="Argininosuccinate lyase C-terminal" evidence="9">
    <location>
        <begin position="364"/>
        <end position="433"/>
    </location>
</feature>
<feature type="domain" description="Fumarate lyase N-terminal" evidence="8">
    <location>
        <begin position="7"/>
        <end position="299"/>
    </location>
</feature>
<proteinExistence type="inferred from homology"/>
<dbReference type="GO" id="GO:0004056">
    <property type="term" value="F:argininosuccinate lyase activity"/>
    <property type="evidence" value="ECO:0007669"/>
    <property type="project" value="UniProtKB-UniRule"/>
</dbReference>
<evidence type="ECO:0000259" key="8">
    <source>
        <dbReference type="Pfam" id="PF00206"/>
    </source>
</evidence>
<dbReference type="NCBIfam" id="TIGR00838">
    <property type="entry name" value="argH"/>
    <property type="match status" value="1"/>
</dbReference>
<dbReference type="Gene3D" id="1.20.200.10">
    <property type="entry name" value="Fumarase/aspartase (Central domain)"/>
    <property type="match status" value="1"/>
</dbReference>
<dbReference type="AlphaFoldDB" id="A0A1B1U737"/>
<keyword evidence="11" id="KW-1185">Reference proteome</keyword>
<dbReference type="SUPFAM" id="SSF48557">
    <property type="entry name" value="L-aspartase-like"/>
    <property type="match status" value="1"/>
</dbReference>
<dbReference type="OrthoDB" id="9769623at2"/>
<dbReference type="FunFam" id="1.10.275.10:FF:000002">
    <property type="entry name" value="Argininosuccinate lyase"/>
    <property type="match status" value="1"/>
</dbReference>
<accession>A0A1B1U737</accession>
<dbReference type="InterPro" id="IPR020557">
    <property type="entry name" value="Fumarate_lyase_CS"/>
</dbReference>
<dbReference type="PANTHER" id="PTHR43814">
    <property type="entry name" value="ARGININOSUCCINATE LYASE"/>
    <property type="match status" value="1"/>
</dbReference>
<dbReference type="InterPro" id="IPR029419">
    <property type="entry name" value="Arg_succ_lyase_C"/>
</dbReference>
<keyword evidence="4 7" id="KW-0055">Arginine biosynthesis</keyword>
<dbReference type="CDD" id="cd01359">
    <property type="entry name" value="Argininosuccinate_lyase"/>
    <property type="match status" value="1"/>
</dbReference>
<dbReference type="InterPro" id="IPR009049">
    <property type="entry name" value="Argininosuccinate_lyase"/>
</dbReference>
<dbReference type="Pfam" id="PF00206">
    <property type="entry name" value="Lyase_1"/>
    <property type="match status" value="1"/>
</dbReference>
<dbReference type="FunFam" id="1.20.200.10:FF:000015">
    <property type="entry name" value="argininosuccinate lyase isoform X2"/>
    <property type="match status" value="1"/>
</dbReference>